<organism evidence="1 2">
    <name type="scientific">Blautia hominis</name>
    <dbReference type="NCBI Taxonomy" id="2025493"/>
    <lineage>
        <taxon>Bacteria</taxon>
        <taxon>Bacillati</taxon>
        <taxon>Bacillota</taxon>
        <taxon>Clostridia</taxon>
        <taxon>Lachnospirales</taxon>
        <taxon>Lachnospiraceae</taxon>
        <taxon>Blautia</taxon>
    </lineage>
</organism>
<dbReference type="EMBL" id="BAABYW010000001">
    <property type="protein sequence ID" value="GAA6410575.1"/>
    <property type="molecule type" value="Genomic_DNA"/>
</dbReference>
<reference evidence="1 2" key="1">
    <citation type="submission" date="2024-04" db="EMBL/GenBank/DDBJ databases">
        <title>Defined microbial consortia suppress multidrug-resistant proinflammatory Enterobacteriaceae via ecological control.</title>
        <authorList>
            <person name="Furuichi M."/>
            <person name="Kawaguchi T."/>
            <person name="Pust M."/>
            <person name="Yasuma K."/>
            <person name="Plichta D."/>
            <person name="Hasegawa N."/>
            <person name="Ohya T."/>
            <person name="Bhattarai S."/>
            <person name="Sasajima S."/>
            <person name="Aoto Y."/>
            <person name="Tuganbaev T."/>
            <person name="Yaginuma M."/>
            <person name="Ueda M."/>
            <person name="Okahashi N."/>
            <person name="Amafuji K."/>
            <person name="Kiridooshi Y."/>
            <person name="Sugita K."/>
            <person name="Strazar M."/>
            <person name="Skelly A."/>
            <person name="Suda W."/>
            <person name="Hattori M."/>
            <person name="Nakamoto N."/>
            <person name="Caballero S."/>
            <person name="Norman J."/>
            <person name="Olle B."/>
            <person name="Tanoue T."/>
            <person name="Arita M."/>
            <person name="Bucci V."/>
            <person name="Atarashi K."/>
            <person name="Xavier R."/>
            <person name="Honda K."/>
        </authorList>
    </citation>
    <scope>NUCLEOTIDE SEQUENCE [LARGE SCALE GENOMIC DNA]</scope>
    <source>
        <strain evidence="2">k04-0078-D8-1</strain>
    </source>
</reference>
<dbReference type="Proteomes" id="UP001600943">
    <property type="component" value="Unassembled WGS sequence"/>
</dbReference>
<evidence type="ECO:0008006" key="3">
    <source>
        <dbReference type="Google" id="ProtNLM"/>
    </source>
</evidence>
<accession>A0ABQ0BGI7</accession>
<gene>
    <name evidence="1" type="ORF">K040078D81_46920</name>
</gene>
<evidence type="ECO:0000313" key="1">
    <source>
        <dbReference type="EMBL" id="GAA6410575.1"/>
    </source>
</evidence>
<evidence type="ECO:0000313" key="2">
    <source>
        <dbReference type="Proteomes" id="UP001600943"/>
    </source>
</evidence>
<sequence>MQVQFCECPICHKTAMAELRPSTGDSFIITEVNTQTKEFLYTTGLPVKLMACTSCKTILMRNESITFQPE</sequence>
<keyword evidence="2" id="KW-1185">Reference proteome</keyword>
<comment type="caution">
    <text evidence="1">The sequence shown here is derived from an EMBL/GenBank/DDBJ whole genome shotgun (WGS) entry which is preliminary data.</text>
</comment>
<protein>
    <recommendedName>
        <fullName evidence="3">CpXC domain-containing protein</fullName>
    </recommendedName>
</protein>
<proteinExistence type="predicted"/>
<name>A0ABQ0BGI7_9FIRM</name>